<dbReference type="Proteomes" id="UP000198970">
    <property type="component" value="Chromosome I"/>
</dbReference>
<dbReference type="EMBL" id="LT630003">
    <property type="protein sequence ID" value="SET97867.1"/>
    <property type="molecule type" value="Genomic_DNA"/>
</dbReference>
<gene>
    <name evidence="1" type="ORF">SAMN02745906_3608</name>
</gene>
<dbReference type="Gene3D" id="3.20.20.70">
    <property type="entry name" value="Aldolase class I"/>
    <property type="match status" value="1"/>
</dbReference>
<keyword evidence="2" id="KW-1185">Reference proteome</keyword>
<protein>
    <submittedName>
        <fullName evidence="1">Uncharacterized protein</fullName>
    </submittedName>
</protein>
<evidence type="ECO:0000313" key="1">
    <source>
        <dbReference type="EMBL" id="SET97867.1"/>
    </source>
</evidence>
<evidence type="ECO:0000313" key="2">
    <source>
        <dbReference type="Proteomes" id="UP000198970"/>
    </source>
</evidence>
<organism evidence="1 2">
    <name type="scientific">Lacrimispora sphenoides JCM 1415</name>
    <dbReference type="NCBI Taxonomy" id="1297793"/>
    <lineage>
        <taxon>Bacteria</taxon>
        <taxon>Bacillati</taxon>
        <taxon>Bacillota</taxon>
        <taxon>Clostridia</taxon>
        <taxon>Lachnospirales</taxon>
        <taxon>Lachnospiraceae</taxon>
        <taxon>Lacrimispora</taxon>
    </lineage>
</organism>
<reference evidence="1 2" key="1">
    <citation type="submission" date="2016-10" db="EMBL/GenBank/DDBJ databases">
        <authorList>
            <person name="Varghese N."/>
            <person name="Submissions S."/>
        </authorList>
    </citation>
    <scope>NUCLEOTIDE SEQUENCE [LARGE SCALE GENOMIC DNA]</scope>
    <source>
        <strain evidence="1 2">ATCC 19403</strain>
    </source>
</reference>
<sequence>MRESSPLFKSLKIGNRVAPNRIVINAVECCDALPNGDPSPNY</sequence>
<accession>A0ABY1CEA3</accession>
<dbReference type="InterPro" id="IPR013785">
    <property type="entry name" value="Aldolase_TIM"/>
</dbReference>
<proteinExistence type="predicted"/>
<name>A0ABY1CEA3_9FIRM</name>